<dbReference type="Proteomes" id="UP001239111">
    <property type="component" value="Chromosome 2"/>
</dbReference>
<proteinExistence type="predicted"/>
<accession>A0ACC2PE24</accession>
<name>A0ACC2PE24_9HYME</name>
<reference evidence="1" key="1">
    <citation type="submission" date="2023-04" db="EMBL/GenBank/DDBJ databases">
        <title>A chromosome-level genome assembly of the parasitoid wasp Eretmocerus hayati.</title>
        <authorList>
            <person name="Zhong Y."/>
            <person name="Liu S."/>
            <person name="Liu Y."/>
        </authorList>
    </citation>
    <scope>NUCLEOTIDE SEQUENCE</scope>
    <source>
        <strain evidence="1">ZJU_SS_LIU_2023</strain>
    </source>
</reference>
<organism evidence="1 2">
    <name type="scientific">Eretmocerus hayati</name>
    <dbReference type="NCBI Taxonomy" id="131215"/>
    <lineage>
        <taxon>Eukaryota</taxon>
        <taxon>Metazoa</taxon>
        <taxon>Ecdysozoa</taxon>
        <taxon>Arthropoda</taxon>
        <taxon>Hexapoda</taxon>
        <taxon>Insecta</taxon>
        <taxon>Pterygota</taxon>
        <taxon>Neoptera</taxon>
        <taxon>Endopterygota</taxon>
        <taxon>Hymenoptera</taxon>
        <taxon>Apocrita</taxon>
        <taxon>Proctotrupomorpha</taxon>
        <taxon>Chalcidoidea</taxon>
        <taxon>Aphelinidae</taxon>
        <taxon>Aphelininae</taxon>
        <taxon>Eretmocerus</taxon>
    </lineage>
</organism>
<dbReference type="EMBL" id="CM056742">
    <property type="protein sequence ID" value="KAJ8681348.1"/>
    <property type="molecule type" value="Genomic_DNA"/>
</dbReference>
<gene>
    <name evidence="1" type="ORF">QAD02_017135</name>
</gene>
<sequence length="104" mass="11370">MMKSCASAALLGWLLAGATMTIVGAYPQQKDGQRFSNEAIRQAQQTYLIPRDAQIQNVQEGIELAAYESIPGSQRINLFEILGEHVPAEVVNNLQGQIDQIGKN</sequence>
<evidence type="ECO:0000313" key="1">
    <source>
        <dbReference type="EMBL" id="KAJ8681348.1"/>
    </source>
</evidence>
<comment type="caution">
    <text evidence="1">The sequence shown here is derived from an EMBL/GenBank/DDBJ whole genome shotgun (WGS) entry which is preliminary data.</text>
</comment>
<protein>
    <submittedName>
        <fullName evidence="1">Uncharacterized protein</fullName>
    </submittedName>
</protein>
<evidence type="ECO:0000313" key="2">
    <source>
        <dbReference type="Proteomes" id="UP001239111"/>
    </source>
</evidence>
<keyword evidence="2" id="KW-1185">Reference proteome</keyword>